<keyword evidence="5" id="KW-1185">Reference proteome</keyword>
<reference evidence="3" key="1">
    <citation type="journal article" date="2021" name="Proc. Natl. Acad. Sci. U.S.A.">
        <title>Three genomes in the algal genus Volvox reveal the fate of a haploid sex-determining region after a transition to homothallism.</title>
        <authorList>
            <person name="Yamamoto K."/>
            <person name="Hamaji T."/>
            <person name="Kawai-Toyooka H."/>
            <person name="Matsuzaki R."/>
            <person name="Takahashi F."/>
            <person name="Nishimura Y."/>
            <person name="Kawachi M."/>
            <person name="Noguchi H."/>
            <person name="Minakuchi Y."/>
            <person name="Umen J.G."/>
            <person name="Toyoda A."/>
            <person name="Nozaki H."/>
        </authorList>
    </citation>
    <scope>NUCLEOTIDE SEQUENCE</scope>
    <source>
        <strain evidence="3">NIES-3785</strain>
        <strain evidence="2">NIES-3786</strain>
    </source>
</reference>
<protein>
    <submittedName>
        <fullName evidence="3">Uncharacterized protein</fullName>
    </submittedName>
</protein>
<dbReference type="EMBL" id="BNCQ01000002">
    <property type="protein sequence ID" value="GIL95497.1"/>
    <property type="molecule type" value="Genomic_DNA"/>
</dbReference>
<evidence type="ECO:0000313" key="2">
    <source>
        <dbReference type="EMBL" id="GIL81941.1"/>
    </source>
</evidence>
<dbReference type="Proteomes" id="UP000747110">
    <property type="component" value="Unassembled WGS sequence"/>
</dbReference>
<dbReference type="OrthoDB" id="10412444at2759"/>
<sequence length="436" mass="46030">MGQALTTLPVSGPISPSASNTINTTYFGHTNAIQLPCGRNHEGPGIGLAGILHGTSNRGSRESDVFGISYTRRICCCPSSKHFNNDFLSGAAHEEHKASSTTGPLTLSNIPTNLARSPDRKHEADQQSLQMPTSSQVPTLPYPLPPSASGARQGAITKRSGRPRGSVRVRPTGMSSSSGSRCGAAAQGKAWSLARQSGSKNSGWGQVSTADRRRSLGTDASMAHSALMMPQNIIHTYAAPTELAAAMTMVVVDHSPHEFPPMLPLLPPLYNFGSLPLRGRQHWEAVAGQALSGGLDLLSATVPIRDSINPFMGPGRVAATMATADAVHEMRLAEVQAGASLQPLPYSLESLTLNERLYWDAVIVEVLTEDLDAAHATVTLRTGTSRYGGMCGEAAAAINDVKVREALPALPRTYDLGSLTRSVRLCWEGLVGAVVG</sequence>
<evidence type="ECO:0000313" key="3">
    <source>
        <dbReference type="EMBL" id="GIL95497.1"/>
    </source>
</evidence>
<evidence type="ECO:0000313" key="4">
    <source>
        <dbReference type="Proteomes" id="UP000722791"/>
    </source>
</evidence>
<dbReference type="AlphaFoldDB" id="A0A8J4G3F2"/>
<evidence type="ECO:0000256" key="1">
    <source>
        <dbReference type="SAM" id="MobiDB-lite"/>
    </source>
</evidence>
<accession>A0A8J4G3F2</accession>
<feature type="compositionally biased region" description="Polar residues" evidence="1">
    <location>
        <begin position="99"/>
        <end position="115"/>
    </location>
</feature>
<dbReference type="Proteomes" id="UP000722791">
    <property type="component" value="Unassembled WGS sequence"/>
</dbReference>
<feature type="compositionally biased region" description="Polar residues" evidence="1">
    <location>
        <begin position="126"/>
        <end position="138"/>
    </location>
</feature>
<dbReference type="EMBL" id="BNCP01000022">
    <property type="protein sequence ID" value="GIL81941.1"/>
    <property type="molecule type" value="Genomic_DNA"/>
</dbReference>
<name>A0A8J4G3F2_9CHLO</name>
<gene>
    <name evidence="2" type="ORF">Vretifemale_10696</name>
    <name evidence="3" type="ORF">Vretimale_1510</name>
</gene>
<organism evidence="3 4">
    <name type="scientific">Volvox reticuliferus</name>
    <dbReference type="NCBI Taxonomy" id="1737510"/>
    <lineage>
        <taxon>Eukaryota</taxon>
        <taxon>Viridiplantae</taxon>
        <taxon>Chlorophyta</taxon>
        <taxon>core chlorophytes</taxon>
        <taxon>Chlorophyceae</taxon>
        <taxon>CS clade</taxon>
        <taxon>Chlamydomonadales</taxon>
        <taxon>Volvocaceae</taxon>
        <taxon>Volvox</taxon>
    </lineage>
</organism>
<evidence type="ECO:0000313" key="5">
    <source>
        <dbReference type="Proteomes" id="UP000747110"/>
    </source>
</evidence>
<proteinExistence type="predicted"/>
<feature type="compositionally biased region" description="Low complexity" evidence="1">
    <location>
        <begin position="168"/>
        <end position="186"/>
    </location>
</feature>
<feature type="region of interest" description="Disordered" evidence="1">
    <location>
        <begin position="99"/>
        <end position="189"/>
    </location>
</feature>
<comment type="caution">
    <text evidence="3">The sequence shown here is derived from an EMBL/GenBank/DDBJ whole genome shotgun (WGS) entry which is preliminary data.</text>
</comment>